<accession>A0ABP8JFK0</accession>
<evidence type="ECO:0000313" key="3">
    <source>
        <dbReference type="Proteomes" id="UP001500635"/>
    </source>
</evidence>
<comment type="caution">
    <text evidence="2">The sequence shown here is derived from an EMBL/GenBank/DDBJ whole genome shotgun (WGS) entry which is preliminary data.</text>
</comment>
<dbReference type="RefSeq" id="WP_344993809.1">
    <property type="nucleotide sequence ID" value="NZ_BAABFR010000020.1"/>
</dbReference>
<reference evidence="3" key="1">
    <citation type="journal article" date="2019" name="Int. J. Syst. Evol. Microbiol.">
        <title>The Global Catalogue of Microorganisms (GCM) 10K type strain sequencing project: providing services to taxonomists for standard genome sequencing and annotation.</title>
        <authorList>
            <consortium name="The Broad Institute Genomics Platform"/>
            <consortium name="The Broad Institute Genome Sequencing Center for Infectious Disease"/>
            <person name="Wu L."/>
            <person name="Ma J."/>
        </authorList>
    </citation>
    <scope>NUCLEOTIDE SEQUENCE [LARGE SCALE GENOMIC DNA]</scope>
    <source>
        <strain evidence="3">JCM 17688</strain>
    </source>
</reference>
<sequence>MNKNKAADVDGALRKLGAAVATGVLGVVLVDGAKRIAASGALRRGAVSATALGLRGARSAETGAESARLLVSDVVAEAREQIGEQAPPPGNGDAGHGHEH</sequence>
<gene>
    <name evidence="2" type="ORF">GCM10023147_17330</name>
</gene>
<feature type="region of interest" description="Disordered" evidence="1">
    <location>
        <begin position="78"/>
        <end position="100"/>
    </location>
</feature>
<keyword evidence="3" id="KW-1185">Reference proteome</keyword>
<dbReference type="Pfam" id="PF07371">
    <property type="entry name" value="DUF1490"/>
    <property type="match status" value="1"/>
</dbReference>
<dbReference type="EMBL" id="BAABFR010000020">
    <property type="protein sequence ID" value="GAA4389952.1"/>
    <property type="molecule type" value="Genomic_DNA"/>
</dbReference>
<proteinExistence type="predicted"/>
<evidence type="ECO:0000313" key="2">
    <source>
        <dbReference type="EMBL" id="GAA4389952.1"/>
    </source>
</evidence>
<dbReference type="Proteomes" id="UP001500635">
    <property type="component" value="Unassembled WGS sequence"/>
</dbReference>
<organism evidence="2 3">
    <name type="scientific">Tsukamurella soli</name>
    <dbReference type="NCBI Taxonomy" id="644556"/>
    <lineage>
        <taxon>Bacteria</taxon>
        <taxon>Bacillati</taxon>
        <taxon>Actinomycetota</taxon>
        <taxon>Actinomycetes</taxon>
        <taxon>Mycobacteriales</taxon>
        <taxon>Tsukamurellaceae</taxon>
        <taxon>Tsukamurella</taxon>
    </lineage>
</organism>
<name>A0ABP8JFK0_9ACTN</name>
<evidence type="ECO:0000256" key="1">
    <source>
        <dbReference type="SAM" id="MobiDB-lite"/>
    </source>
</evidence>
<dbReference type="InterPro" id="IPR009963">
    <property type="entry name" value="DUF1490"/>
</dbReference>
<protein>
    <submittedName>
        <fullName evidence="2">DUF1490 family protein</fullName>
    </submittedName>
</protein>